<dbReference type="Pfam" id="PF08245">
    <property type="entry name" value="Mur_ligase_M"/>
    <property type="match status" value="1"/>
</dbReference>
<protein>
    <submittedName>
        <fullName evidence="12">UDP-N-acetylmuramyl-tripeptide synthetase</fullName>
    </submittedName>
</protein>
<dbReference type="InterPro" id="IPR000713">
    <property type="entry name" value="Mur_ligase_N"/>
</dbReference>
<dbReference type="Pfam" id="PF01225">
    <property type="entry name" value="Mur_ligase"/>
    <property type="match status" value="1"/>
</dbReference>
<comment type="similarity">
    <text evidence="2">Belongs to the MurCDEF family. MurE subfamily.</text>
</comment>
<dbReference type="InterPro" id="IPR013221">
    <property type="entry name" value="Mur_ligase_cen"/>
</dbReference>
<comment type="pathway">
    <text evidence="1 8">Cell wall biogenesis; peptidoglycan biosynthesis.</text>
</comment>
<feature type="domain" description="Mur ligase N-terminal catalytic" evidence="9">
    <location>
        <begin position="23"/>
        <end position="95"/>
    </location>
</feature>
<dbReference type="RefSeq" id="WP_005587002.1">
    <property type="nucleotide sequence ID" value="NZ_LT669839.1"/>
</dbReference>
<dbReference type="GO" id="GO:0005737">
    <property type="term" value="C:cytoplasm"/>
    <property type="evidence" value="ECO:0007669"/>
    <property type="project" value="UniProtKB-SubCell"/>
</dbReference>
<dbReference type="Gene3D" id="3.40.1190.10">
    <property type="entry name" value="Mur-like, catalytic domain"/>
    <property type="match status" value="1"/>
</dbReference>
<evidence type="ECO:0000256" key="5">
    <source>
        <dbReference type="ARBA" id="ARBA00022984"/>
    </source>
</evidence>
<evidence type="ECO:0000256" key="8">
    <source>
        <dbReference type="RuleBase" id="RU004135"/>
    </source>
</evidence>
<dbReference type="GO" id="GO:0008360">
    <property type="term" value="P:regulation of cell shape"/>
    <property type="evidence" value="ECO:0007669"/>
    <property type="project" value="UniProtKB-KW"/>
</dbReference>
<proteinExistence type="inferred from homology"/>
<dbReference type="SUPFAM" id="SSF53244">
    <property type="entry name" value="MurD-like peptide ligases, peptide-binding domain"/>
    <property type="match status" value="1"/>
</dbReference>
<dbReference type="SUPFAM" id="SSF63418">
    <property type="entry name" value="MurE/MurF N-terminal domain"/>
    <property type="match status" value="1"/>
</dbReference>
<evidence type="ECO:0000256" key="3">
    <source>
        <dbReference type="ARBA" id="ARBA00022618"/>
    </source>
</evidence>
<evidence type="ECO:0000259" key="11">
    <source>
        <dbReference type="Pfam" id="PF08245"/>
    </source>
</evidence>
<dbReference type="GO" id="GO:0016881">
    <property type="term" value="F:acid-amino acid ligase activity"/>
    <property type="evidence" value="ECO:0007669"/>
    <property type="project" value="InterPro"/>
</dbReference>
<evidence type="ECO:0000259" key="9">
    <source>
        <dbReference type="Pfam" id="PF01225"/>
    </source>
</evidence>
<sequence>MKLYELLQSVEVIESWNKKDVNIKGIAYNSKKVNFGDLFVCIKGNKTDGHKYIPQAIEKGAVAIVVEDYNPVSNIPQFRVKDSRKALAILSSTYYGHPSDKMKVIGITATNGKTSTSFMVNAILEKYRLKTGIIGTVMVKYGNYIEPSILTTPESLDLQHYFSQMRKQNISHIVMEVSSSALELSRVEEVDFDIVTLNNIGREHIDLHGSFEKYFEYKASLIRNAKPSAWAILNLDCPYSKSLIDETEAKVLTFGVKDRSGNLSCSNLDLSTGRPKFKVKIEKPIKIGEVEYEPQEFNVGLSVPGYHSVYNSMVAISVGLLSSIPIPAIQEAINSFKGVERRFQIIYDKSFKIIDDHFANPGNINVTLETLSMMDYNKIYLIYAIRGSRGVTTNRENAKTIVKWTSKLGIKEIIATLSKSHVGEKDRVTDEEIKAFKEIMDQAKIKVHLYDELPDAISYGLSKVSKDDILLLAGCQGMDYGAKIALEDIYKSRSGIDKKEIFGALKNRIAGM</sequence>
<dbReference type="InterPro" id="IPR036565">
    <property type="entry name" value="Mur-like_cat_sf"/>
</dbReference>
<evidence type="ECO:0000313" key="12">
    <source>
        <dbReference type="EMBL" id="SHD75552.1"/>
    </source>
</evidence>
<dbReference type="SUPFAM" id="SSF53623">
    <property type="entry name" value="MurD-like peptide ligases, catalytic domain"/>
    <property type="match status" value="1"/>
</dbReference>
<dbReference type="GO" id="GO:0071555">
    <property type="term" value="P:cell wall organization"/>
    <property type="evidence" value="ECO:0007669"/>
    <property type="project" value="UniProtKB-KW"/>
</dbReference>
<evidence type="ECO:0000256" key="6">
    <source>
        <dbReference type="ARBA" id="ARBA00023306"/>
    </source>
</evidence>
<dbReference type="NCBIfam" id="TIGR01085">
    <property type="entry name" value="murE"/>
    <property type="match status" value="1"/>
</dbReference>
<accession>M1ZF98</accession>
<dbReference type="HOGENOM" id="CLU_022291_4_2_9"/>
<evidence type="ECO:0000313" key="13">
    <source>
        <dbReference type="Proteomes" id="UP000245423"/>
    </source>
</evidence>
<dbReference type="EMBL" id="LT669839">
    <property type="protein sequence ID" value="SHD75552.1"/>
    <property type="molecule type" value="Genomic_DNA"/>
</dbReference>
<evidence type="ECO:0000259" key="10">
    <source>
        <dbReference type="Pfam" id="PF02875"/>
    </source>
</evidence>
<feature type="domain" description="Mur ligase central" evidence="11">
    <location>
        <begin position="107"/>
        <end position="318"/>
    </location>
</feature>
<keyword evidence="5 8" id="KW-0573">Peptidoglycan synthesis</keyword>
<keyword evidence="4 8" id="KW-0133">Cell shape</keyword>
<dbReference type="AlphaFoldDB" id="M1ZF98"/>
<dbReference type="GO" id="GO:0005524">
    <property type="term" value="F:ATP binding"/>
    <property type="evidence" value="ECO:0007669"/>
    <property type="project" value="InterPro"/>
</dbReference>
<dbReference type="PANTHER" id="PTHR23135">
    <property type="entry name" value="MUR LIGASE FAMILY MEMBER"/>
    <property type="match status" value="1"/>
</dbReference>
<organism evidence="12 13">
    <name type="scientific">[Clostridium] ultunense Esp</name>
    <dbReference type="NCBI Taxonomy" id="1288971"/>
    <lineage>
        <taxon>Bacteria</taxon>
        <taxon>Bacillati</taxon>
        <taxon>Bacillota</taxon>
        <taxon>Tissierellia</taxon>
        <taxon>Tissierellales</taxon>
        <taxon>Tepidimicrobiaceae</taxon>
        <taxon>Schnuerera</taxon>
    </lineage>
</organism>
<dbReference type="InterPro" id="IPR035911">
    <property type="entry name" value="MurE/MurF_N"/>
</dbReference>
<dbReference type="InterPro" id="IPR005761">
    <property type="entry name" value="UDP-N-AcMur-Glu-dNH2Pim_ligase"/>
</dbReference>
<comment type="subcellular location">
    <subcellularLocation>
        <location evidence="8">Cytoplasm</location>
    </subcellularLocation>
</comment>
<evidence type="ECO:0000256" key="4">
    <source>
        <dbReference type="ARBA" id="ARBA00022960"/>
    </source>
</evidence>
<dbReference type="PANTHER" id="PTHR23135:SF4">
    <property type="entry name" value="UDP-N-ACETYLMURAMOYL-L-ALANYL-D-GLUTAMATE--2,6-DIAMINOPIMELATE LIGASE MURE HOMOLOG, CHLOROPLASTIC"/>
    <property type="match status" value="1"/>
</dbReference>
<dbReference type="InterPro" id="IPR036615">
    <property type="entry name" value="Mur_ligase_C_dom_sf"/>
</dbReference>
<dbReference type="Pfam" id="PF02875">
    <property type="entry name" value="Mur_ligase_C"/>
    <property type="match status" value="1"/>
</dbReference>
<evidence type="ECO:0000256" key="1">
    <source>
        <dbReference type="ARBA" id="ARBA00004752"/>
    </source>
</evidence>
<reference evidence="12 13" key="1">
    <citation type="submission" date="2016-11" db="EMBL/GenBank/DDBJ databases">
        <authorList>
            <person name="Manzoor S."/>
        </authorList>
    </citation>
    <scope>NUCLEOTIDE SEQUENCE [LARGE SCALE GENOMIC DNA]</scope>
    <source>
        <strain evidence="12">Clostridium ultunense strain Esp</strain>
    </source>
</reference>
<dbReference type="Gene3D" id="3.40.1390.10">
    <property type="entry name" value="MurE/MurF, N-terminal domain"/>
    <property type="match status" value="1"/>
</dbReference>
<gene>
    <name evidence="12" type="ORF">CUESP1_0153</name>
</gene>
<name>M1ZF98_9FIRM</name>
<evidence type="ECO:0000256" key="7">
    <source>
        <dbReference type="ARBA" id="ARBA00023316"/>
    </source>
</evidence>
<feature type="domain" description="Mur ligase C-terminal" evidence="10">
    <location>
        <begin position="341"/>
        <end position="474"/>
    </location>
</feature>
<keyword evidence="7 8" id="KW-0961">Cell wall biogenesis/degradation</keyword>
<keyword evidence="6 8" id="KW-0131">Cell cycle</keyword>
<evidence type="ECO:0000256" key="2">
    <source>
        <dbReference type="ARBA" id="ARBA00005898"/>
    </source>
</evidence>
<dbReference type="GO" id="GO:0009252">
    <property type="term" value="P:peptidoglycan biosynthetic process"/>
    <property type="evidence" value="ECO:0007669"/>
    <property type="project" value="UniProtKB-KW"/>
</dbReference>
<keyword evidence="13" id="KW-1185">Reference proteome</keyword>
<dbReference type="Proteomes" id="UP000245423">
    <property type="component" value="Chromosome 1"/>
</dbReference>
<dbReference type="Gene3D" id="3.90.190.20">
    <property type="entry name" value="Mur ligase, C-terminal domain"/>
    <property type="match status" value="1"/>
</dbReference>
<dbReference type="InterPro" id="IPR004101">
    <property type="entry name" value="Mur_ligase_C"/>
</dbReference>
<keyword evidence="3 8" id="KW-0132">Cell division</keyword>
<dbReference type="GO" id="GO:0051301">
    <property type="term" value="P:cell division"/>
    <property type="evidence" value="ECO:0007669"/>
    <property type="project" value="UniProtKB-KW"/>
</dbReference>